<comment type="caution">
    <text evidence="3">The sequence shown here is derived from an EMBL/GenBank/DDBJ whole genome shotgun (WGS) entry which is preliminary data.</text>
</comment>
<evidence type="ECO:0000313" key="3">
    <source>
        <dbReference type="EMBL" id="KAK7254639.1"/>
    </source>
</evidence>
<evidence type="ECO:0000259" key="2">
    <source>
        <dbReference type="Pfam" id="PF03407"/>
    </source>
</evidence>
<dbReference type="Proteomes" id="UP001363151">
    <property type="component" value="Unassembled WGS sequence"/>
</dbReference>
<dbReference type="EMBL" id="JBBJCI010000023">
    <property type="protein sequence ID" value="KAK7254639.1"/>
    <property type="molecule type" value="Genomic_DNA"/>
</dbReference>
<protein>
    <recommendedName>
        <fullName evidence="2">Nucleotide-diphospho-sugar transferase domain-containing protein</fullName>
    </recommendedName>
</protein>
<evidence type="ECO:0000313" key="4">
    <source>
        <dbReference type="Proteomes" id="UP001363151"/>
    </source>
</evidence>
<name>A0ABR1GF67_AURAN</name>
<organism evidence="3 4">
    <name type="scientific">Aureococcus anophagefferens</name>
    <name type="common">Harmful bloom alga</name>
    <dbReference type="NCBI Taxonomy" id="44056"/>
    <lineage>
        <taxon>Eukaryota</taxon>
        <taxon>Sar</taxon>
        <taxon>Stramenopiles</taxon>
        <taxon>Ochrophyta</taxon>
        <taxon>Pelagophyceae</taxon>
        <taxon>Pelagomonadales</taxon>
        <taxon>Pelagomonadaceae</taxon>
        <taxon>Aureococcus</taxon>
    </lineage>
</organism>
<dbReference type="Pfam" id="PF03407">
    <property type="entry name" value="Nucleotid_trans"/>
    <property type="match status" value="1"/>
</dbReference>
<feature type="region of interest" description="Disordered" evidence="1">
    <location>
        <begin position="134"/>
        <end position="173"/>
    </location>
</feature>
<proteinExistence type="predicted"/>
<dbReference type="InterPro" id="IPR005069">
    <property type="entry name" value="Nucl-diP-sugar_transferase"/>
</dbReference>
<evidence type="ECO:0000256" key="1">
    <source>
        <dbReference type="SAM" id="MobiDB-lite"/>
    </source>
</evidence>
<sequence>MRWLVAAALLRHGAPSPSCWVRITHPADGADVALDGGGLPLGFRVGGAVDGLDVCVQLTNKRVSYESFTHCGAASAREFVLSGFLPGVWRAKAYLAASPGPAGLRRGAAPDGDCGGHESWFLADREAWERDVGLSAAPGGNGTRARRVRDRLAPRGRFGAPSSGSARAAAGPRRAYSARRSRCPEVFVFALSGAAARDLAAHGVASAALPVEDEAEIAARRDVQSRGFGGIAILKPVAVLAVLEAGLDAWWVDTDVVFFRDVAALHVPRAADLAIQAGGLHSRDVARGEAHFHVEACTGVYLARRGARGLLEAAVQTLAHVREALCVMMSVEGTQHIINIVGDFRPDDVWFGDQAATNTALFEARFRGETRRRPPVAAVLDPLVVPGGGLFFDGPLGGGPDDTARVDPAYAGRVDADLVVVRESSCVDAGAGPRFFRRGPPETPPRAGDYATFDVCAKRHKLVALRDALAHWSRVLLLDDTVAVRADAPDVFGLVPAVAVGATVEDARVRPEAEAARALDLARARYGVERPGDGRWFNSGVVVASWAHASLVARLPAVALDRALHWDQGFLNAMRVAYEAPLADLGYAFNYVGSFLTANAASRPFESPADAFFVHGTTGLLLPPAERAAFLANVSDAWAARGL</sequence>
<accession>A0ABR1GF67</accession>
<keyword evidence="4" id="KW-1185">Reference proteome</keyword>
<reference evidence="3 4" key="1">
    <citation type="submission" date="2024-03" db="EMBL/GenBank/DDBJ databases">
        <title>Aureococcus anophagefferens CCMP1851 and Kratosvirus quantuckense: Draft genome of a second virus-susceptible host strain in the model system.</title>
        <authorList>
            <person name="Chase E."/>
            <person name="Truchon A.R."/>
            <person name="Schepens W."/>
            <person name="Wilhelm S.W."/>
        </authorList>
    </citation>
    <scope>NUCLEOTIDE SEQUENCE [LARGE SCALE GENOMIC DNA]</scope>
    <source>
        <strain evidence="3 4">CCMP1851</strain>
    </source>
</reference>
<gene>
    <name evidence="3" type="ORF">SO694_00010348</name>
</gene>
<feature type="domain" description="Nucleotide-diphospho-sugar transferase" evidence="2">
    <location>
        <begin position="186"/>
        <end position="304"/>
    </location>
</feature>
<feature type="compositionally biased region" description="Low complexity" evidence="1">
    <location>
        <begin position="155"/>
        <end position="173"/>
    </location>
</feature>